<proteinExistence type="predicted"/>
<comment type="caution">
    <text evidence="1">The sequence shown here is derived from an EMBL/GenBank/DDBJ whole genome shotgun (WGS) entry which is preliminary data.</text>
</comment>
<gene>
    <name evidence="1" type="ORF">Patl1_24355</name>
</gene>
<evidence type="ECO:0000313" key="1">
    <source>
        <dbReference type="EMBL" id="KAJ0078855.1"/>
    </source>
</evidence>
<dbReference type="EMBL" id="CM047909">
    <property type="protein sequence ID" value="KAJ0078855.1"/>
    <property type="molecule type" value="Genomic_DNA"/>
</dbReference>
<evidence type="ECO:0000313" key="2">
    <source>
        <dbReference type="Proteomes" id="UP001164250"/>
    </source>
</evidence>
<sequence length="134" mass="14530">MTVRGDGRYDEVVCGKGGGRGLVVHVCWFNGVTRVYVEAIPVDFVEPRTLLEAQPEDNEGFVRQDNEEVEEGIPDEFYWSVESDESDHEEDHESRQDGQGSGVVEGIETGQESGVVEGIEIGQGSGGVEGNQTG</sequence>
<protein>
    <submittedName>
        <fullName evidence="1">Uncharacterized protein</fullName>
    </submittedName>
</protein>
<name>A0ACC0ZXV2_9ROSI</name>
<organism evidence="1 2">
    <name type="scientific">Pistacia atlantica</name>
    <dbReference type="NCBI Taxonomy" id="434234"/>
    <lineage>
        <taxon>Eukaryota</taxon>
        <taxon>Viridiplantae</taxon>
        <taxon>Streptophyta</taxon>
        <taxon>Embryophyta</taxon>
        <taxon>Tracheophyta</taxon>
        <taxon>Spermatophyta</taxon>
        <taxon>Magnoliopsida</taxon>
        <taxon>eudicotyledons</taxon>
        <taxon>Gunneridae</taxon>
        <taxon>Pentapetalae</taxon>
        <taxon>rosids</taxon>
        <taxon>malvids</taxon>
        <taxon>Sapindales</taxon>
        <taxon>Anacardiaceae</taxon>
        <taxon>Pistacia</taxon>
    </lineage>
</organism>
<reference evidence="2" key="1">
    <citation type="journal article" date="2023" name="G3 (Bethesda)">
        <title>Genome assembly and association tests identify interacting loci associated with vigor, precocity, and sex in interspecific pistachio rootstocks.</title>
        <authorList>
            <person name="Palmer W."/>
            <person name="Jacygrad E."/>
            <person name="Sagayaradj S."/>
            <person name="Cavanaugh K."/>
            <person name="Han R."/>
            <person name="Bertier L."/>
            <person name="Beede B."/>
            <person name="Kafkas S."/>
            <person name="Golino D."/>
            <person name="Preece J."/>
            <person name="Michelmore R."/>
        </authorList>
    </citation>
    <scope>NUCLEOTIDE SEQUENCE [LARGE SCALE GENOMIC DNA]</scope>
</reference>
<dbReference type="Proteomes" id="UP001164250">
    <property type="component" value="Chromosome 13"/>
</dbReference>
<accession>A0ACC0ZXV2</accession>
<keyword evidence="2" id="KW-1185">Reference proteome</keyword>